<evidence type="ECO:0000256" key="1">
    <source>
        <dbReference type="SAM" id="SignalP"/>
    </source>
</evidence>
<reference evidence="3 4" key="1">
    <citation type="submission" date="2018-08" db="EMBL/GenBank/DDBJ databases">
        <title>Whole genome sequence analysis of Dermacoccus abyssi bacteria isolated from Deep Mariana trench Micromonospora spp reveals genes involved in the environmental adaptation and production of secondary metabolites.</title>
        <authorList>
            <person name="Abdel-Mageed W.M."/>
            <person name="Lehri B."/>
            <person name="Nouioui I."/>
            <person name="Goodfellow I."/>
            <person name="Jaspars M."/>
            <person name="Karlyshev A."/>
        </authorList>
    </citation>
    <scope>NUCLEOTIDE SEQUENCE [LARGE SCALE GENOMIC DNA]</scope>
    <source>
        <strain evidence="3 4">MT1.1</strain>
    </source>
</reference>
<keyword evidence="1" id="KW-0732">Signal</keyword>
<comment type="caution">
    <text evidence="3">The sequence shown here is derived from an EMBL/GenBank/DDBJ whole genome shotgun (WGS) entry which is preliminary data.</text>
</comment>
<dbReference type="Pfam" id="PF00149">
    <property type="entry name" value="Metallophos"/>
    <property type="match status" value="1"/>
</dbReference>
<dbReference type="GO" id="GO:0016787">
    <property type="term" value="F:hydrolase activity"/>
    <property type="evidence" value="ECO:0007669"/>
    <property type="project" value="InterPro"/>
</dbReference>
<sequence length="340" mass="37173">MKHCTPAALAALACLAGMAPTQAVAASDGAKHHAGYTFAVIGDVPYGQAQIEAFPKWVDEINADPDVRLVQHVGDIKNGSTRCDDSYFASIKKQFDRFRDPLVYTPGDNEWTDCHRPNNGSYNPLERLSAVRSTFFAKNNTTNGRPQHIDGVNRAFPEIVTWRKAKVSFAALHVVGSNDDLVPWTGIGEKAATPAQVAEQKARMNTNLAALRSTFADAKKHKSRAVAVSLQADMFDPTYDVPHENNTAFTPLVAELVKQSNAFHGPVYLINGDSHVYTSDRPLASGSRWLSFYGVKVSANNLTRITVDGSDNNKGWLKVSVTDSPAVLEWSRIPYRTQAG</sequence>
<proteinExistence type="predicted"/>
<feature type="chain" id="PRO_5019142914" description="Calcineurin-like phosphoesterase domain-containing protein" evidence="1">
    <location>
        <begin position="26"/>
        <end position="340"/>
    </location>
</feature>
<dbReference type="Proteomes" id="UP000285376">
    <property type="component" value="Unassembled WGS sequence"/>
</dbReference>
<evidence type="ECO:0000313" key="3">
    <source>
        <dbReference type="EMBL" id="RHW44060.1"/>
    </source>
</evidence>
<protein>
    <recommendedName>
        <fullName evidence="2">Calcineurin-like phosphoesterase domain-containing protein</fullName>
    </recommendedName>
</protein>
<organism evidence="3 4">
    <name type="scientific">Dermacoccus abyssi</name>
    <dbReference type="NCBI Taxonomy" id="322596"/>
    <lineage>
        <taxon>Bacteria</taxon>
        <taxon>Bacillati</taxon>
        <taxon>Actinomycetota</taxon>
        <taxon>Actinomycetes</taxon>
        <taxon>Micrococcales</taxon>
        <taxon>Dermacoccaceae</taxon>
        <taxon>Dermacoccus</taxon>
    </lineage>
</organism>
<dbReference type="InterPro" id="IPR004843">
    <property type="entry name" value="Calcineurin-like_PHP"/>
</dbReference>
<accession>A0A417Z0V7</accession>
<dbReference type="EMBL" id="QWLM01000020">
    <property type="protein sequence ID" value="RHW44060.1"/>
    <property type="molecule type" value="Genomic_DNA"/>
</dbReference>
<dbReference type="InterPro" id="IPR029052">
    <property type="entry name" value="Metallo-depent_PP-like"/>
</dbReference>
<dbReference type="CDD" id="cd00838">
    <property type="entry name" value="MPP_superfamily"/>
    <property type="match status" value="1"/>
</dbReference>
<evidence type="ECO:0000259" key="2">
    <source>
        <dbReference type="Pfam" id="PF00149"/>
    </source>
</evidence>
<feature type="signal peptide" evidence="1">
    <location>
        <begin position="1"/>
        <end position="25"/>
    </location>
</feature>
<dbReference type="AlphaFoldDB" id="A0A417Z0V7"/>
<gene>
    <name evidence="3" type="ORF">D1832_13335</name>
</gene>
<feature type="domain" description="Calcineurin-like phosphoesterase" evidence="2">
    <location>
        <begin position="37"/>
        <end position="124"/>
    </location>
</feature>
<name>A0A417Z0V7_9MICO</name>
<dbReference type="SUPFAM" id="SSF56300">
    <property type="entry name" value="Metallo-dependent phosphatases"/>
    <property type="match status" value="1"/>
</dbReference>
<evidence type="ECO:0000313" key="4">
    <source>
        <dbReference type="Proteomes" id="UP000285376"/>
    </source>
</evidence>